<dbReference type="SUPFAM" id="SSF52833">
    <property type="entry name" value="Thioredoxin-like"/>
    <property type="match status" value="1"/>
</dbReference>
<dbReference type="InterPro" id="IPR050553">
    <property type="entry name" value="Thioredoxin_ResA/DsbE_sf"/>
</dbReference>
<sequence>MILGLAVLAAAAGGYMQHRGEAPTATGAALVGRQLPDLTLPDLDGKLHRLSDYRGRRVLLNLWASWCKPCLQEMPSLAHAQEEFGDHAPIVVGIAMDDPLRARAFLAAHPANYPILLGRLSPPSTSLALGNMGEMLPYSVLIDADGQVLATHAGAIPAAQLRQWFGPARREP</sequence>
<evidence type="ECO:0000256" key="2">
    <source>
        <dbReference type="ARBA" id="ARBA00022748"/>
    </source>
</evidence>
<name>A0ABW0JJZ2_9GAMM</name>
<evidence type="ECO:0000259" key="5">
    <source>
        <dbReference type="PROSITE" id="PS51352"/>
    </source>
</evidence>
<evidence type="ECO:0000256" key="4">
    <source>
        <dbReference type="ARBA" id="ARBA00023284"/>
    </source>
</evidence>
<proteinExistence type="predicted"/>
<comment type="caution">
    <text evidence="6">The sequence shown here is derived from an EMBL/GenBank/DDBJ whole genome shotgun (WGS) entry which is preliminary data.</text>
</comment>
<keyword evidence="2" id="KW-0201">Cytochrome c-type biogenesis</keyword>
<dbReference type="Pfam" id="PF00578">
    <property type="entry name" value="AhpC-TSA"/>
    <property type="match status" value="1"/>
</dbReference>
<evidence type="ECO:0000256" key="1">
    <source>
        <dbReference type="ARBA" id="ARBA00004196"/>
    </source>
</evidence>
<dbReference type="RefSeq" id="WP_377303522.1">
    <property type="nucleotide sequence ID" value="NZ_JBHSMK010000003.1"/>
</dbReference>
<gene>
    <name evidence="6" type="ORF">ACFPME_07055</name>
</gene>
<dbReference type="InterPro" id="IPR013766">
    <property type="entry name" value="Thioredoxin_domain"/>
</dbReference>
<dbReference type="InterPro" id="IPR036249">
    <property type="entry name" value="Thioredoxin-like_sf"/>
</dbReference>
<keyword evidence="4" id="KW-0676">Redox-active center</keyword>
<evidence type="ECO:0000313" key="7">
    <source>
        <dbReference type="Proteomes" id="UP001596013"/>
    </source>
</evidence>
<evidence type="ECO:0000256" key="3">
    <source>
        <dbReference type="ARBA" id="ARBA00023157"/>
    </source>
</evidence>
<organism evidence="6 7">
    <name type="scientific">Rhodanobacter umsongensis</name>
    <dbReference type="NCBI Taxonomy" id="633153"/>
    <lineage>
        <taxon>Bacteria</taxon>
        <taxon>Pseudomonadati</taxon>
        <taxon>Pseudomonadota</taxon>
        <taxon>Gammaproteobacteria</taxon>
        <taxon>Lysobacterales</taxon>
        <taxon>Rhodanobacteraceae</taxon>
        <taxon>Rhodanobacter</taxon>
    </lineage>
</organism>
<dbReference type="PANTHER" id="PTHR42852">
    <property type="entry name" value="THIOL:DISULFIDE INTERCHANGE PROTEIN DSBE"/>
    <property type="match status" value="1"/>
</dbReference>
<keyword evidence="3" id="KW-1015">Disulfide bond</keyword>
<dbReference type="InterPro" id="IPR000866">
    <property type="entry name" value="AhpC/TSA"/>
</dbReference>
<protein>
    <submittedName>
        <fullName evidence="6">TlpA family protein disulfide reductase</fullName>
    </submittedName>
</protein>
<keyword evidence="7" id="KW-1185">Reference proteome</keyword>
<dbReference type="EMBL" id="JBHSMK010000003">
    <property type="protein sequence ID" value="MFC5436309.1"/>
    <property type="molecule type" value="Genomic_DNA"/>
</dbReference>
<accession>A0ABW0JJZ2</accession>
<evidence type="ECO:0000313" key="6">
    <source>
        <dbReference type="EMBL" id="MFC5436309.1"/>
    </source>
</evidence>
<dbReference type="Gene3D" id="3.40.30.10">
    <property type="entry name" value="Glutaredoxin"/>
    <property type="match status" value="1"/>
</dbReference>
<dbReference type="PROSITE" id="PS51352">
    <property type="entry name" value="THIOREDOXIN_2"/>
    <property type="match status" value="1"/>
</dbReference>
<dbReference type="CDD" id="cd02966">
    <property type="entry name" value="TlpA_like_family"/>
    <property type="match status" value="1"/>
</dbReference>
<dbReference type="PANTHER" id="PTHR42852:SF6">
    <property type="entry name" value="THIOL:DISULFIDE INTERCHANGE PROTEIN DSBE"/>
    <property type="match status" value="1"/>
</dbReference>
<dbReference type="Proteomes" id="UP001596013">
    <property type="component" value="Unassembled WGS sequence"/>
</dbReference>
<reference evidence="7" key="1">
    <citation type="journal article" date="2019" name="Int. J. Syst. Evol. Microbiol.">
        <title>The Global Catalogue of Microorganisms (GCM) 10K type strain sequencing project: providing services to taxonomists for standard genome sequencing and annotation.</title>
        <authorList>
            <consortium name="The Broad Institute Genomics Platform"/>
            <consortium name="The Broad Institute Genome Sequencing Center for Infectious Disease"/>
            <person name="Wu L."/>
            <person name="Ma J."/>
        </authorList>
    </citation>
    <scope>NUCLEOTIDE SEQUENCE [LARGE SCALE GENOMIC DNA]</scope>
    <source>
        <strain evidence="7">JCM 17130</strain>
    </source>
</reference>
<feature type="domain" description="Thioredoxin" evidence="5">
    <location>
        <begin position="29"/>
        <end position="170"/>
    </location>
</feature>
<comment type="subcellular location">
    <subcellularLocation>
        <location evidence="1">Cell envelope</location>
    </subcellularLocation>
</comment>